<name>A0A937W6N1_UNCTE</name>
<dbReference type="Proteomes" id="UP000712673">
    <property type="component" value="Unassembled WGS sequence"/>
</dbReference>
<feature type="region of interest" description="Disordered" evidence="1">
    <location>
        <begin position="1"/>
        <end position="27"/>
    </location>
</feature>
<comment type="caution">
    <text evidence="2">The sequence shown here is derived from an EMBL/GenBank/DDBJ whole genome shotgun (WGS) entry which is preliminary data.</text>
</comment>
<gene>
    <name evidence="2" type="ORF">FJZ47_20475</name>
</gene>
<protein>
    <submittedName>
        <fullName evidence="2">Uncharacterized protein</fullName>
    </submittedName>
</protein>
<evidence type="ECO:0000313" key="2">
    <source>
        <dbReference type="EMBL" id="MBM3226150.1"/>
    </source>
</evidence>
<evidence type="ECO:0000313" key="3">
    <source>
        <dbReference type="Proteomes" id="UP000712673"/>
    </source>
</evidence>
<evidence type="ECO:0000256" key="1">
    <source>
        <dbReference type="SAM" id="MobiDB-lite"/>
    </source>
</evidence>
<organism evidence="2 3">
    <name type="scientific">Tectimicrobiota bacterium</name>
    <dbReference type="NCBI Taxonomy" id="2528274"/>
    <lineage>
        <taxon>Bacteria</taxon>
        <taxon>Pseudomonadati</taxon>
        <taxon>Nitrospinota/Tectimicrobiota group</taxon>
        <taxon>Candidatus Tectimicrobiota</taxon>
    </lineage>
</organism>
<dbReference type="AlphaFoldDB" id="A0A937W6N1"/>
<accession>A0A937W6N1</accession>
<dbReference type="EMBL" id="VGLS01000806">
    <property type="protein sequence ID" value="MBM3226150.1"/>
    <property type="molecule type" value="Genomic_DNA"/>
</dbReference>
<proteinExistence type="predicted"/>
<reference evidence="2" key="1">
    <citation type="submission" date="2019-03" db="EMBL/GenBank/DDBJ databases">
        <title>Lake Tanganyika Metagenome-Assembled Genomes (MAGs).</title>
        <authorList>
            <person name="Tran P."/>
        </authorList>
    </citation>
    <scope>NUCLEOTIDE SEQUENCE</scope>
    <source>
        <strain evidence="2">K_DeepCast_65m_m2_066</strain>
    </source>
</reference>
<sequence>MEETPSVASRPSASQTSAMEQVPRIPSEAPSVVLQAHMALPETPTSAEEEEDTALEYESMVLLSHLEQSAIRLSDPMMQASPALALEYLVNVTNRLVEFTERLPMPGRQKFSLEALIVRDRQNYERLGFDYIHNGRLVFAAFEKLHVSQGGMRHSSTFPQLSKDLLRVTNICLNLCVKAFHTPTHRQQWRTVYSGFLVNLARSLQKIAPLPPGS</sequence>
<feature type="compositionally biased region" description="Polar residues" evidence="1">
    <location>
        <begin position="1"/>
        <end position="19"/>
    </location>
</feature>